<comment type="caution">
    <text evidence="5">The sequence shown here is derived from an EMBL/GenBank/DDBJ whole genome shotgun (WGS) entry which is preliminary data.</text>
</comment>
<feature type="coiled-coil region" evidence="2">
    <location>
        <begin position="234"/>
        <end position="270"/>
    </location>
</feature>
<dbReference type="OrthoDB" id="3223806at2759"/>
<evidence type="ECO:0000313" key="5">
    <source>
        <dbReference type="EMBL" id="OLP86946.1"/>
    </source>
</evidence>
<dbReference type="GO" id="GO:0004197">
    <property type="term" value="F:cysteine-type endopeptidase activity"/>
    <property type="evidence" value="ECO:0007669"/>
    <property type="project" value="InterPro"/>
</dbReference>
<feature type="compositionally biased region" description="Basic and acidic residues" evidence="3">
    <location>
        <begin position="358"/>
        <end position="378"/>
    </location>
</feature>
<reference evidence="5 6" key="1">
    <citation type="submission" date="2016-02" db="EMBL/GenBank/DDBJ databases">
        <title>Genome analysis of coral dinoflagellate symbionts highlights evolutionary adaptations to a symbiotic lifestyle.</title>
        <authorList>
            <person name="Aranda M."/>
            <person name="Li Y."/>
            <person name="Liew Y.J."/>
            <person name="Baumgarten S."/>
            <person name="Simakov O."/>
            <person name="Wilson M."/>
            <person name="Piel J."/>
            <person name="Ashoor H."/>
            <person name="Bougouffa S."/>
            <person name="Bajic V.B."/>
            <person name="Ryu T."/>
            <person name="Ravasi T."/>
            <person name="Bayer T."/>
            <person name="Micklem G."/>
            <person name="Kim H."/>
            <person name="Bhak J."/>
            <person name="Lajeunesse T.C."/>
            <person name="Voolstra C.R."/>
        </authorList>
    </citation>
    <scope>NUCLEOTIDE SEQUENCE [LARGE SCALE GENOMIC DNA]</scope>
    <source>
        <strain evidence="5 6">CCMP2467</strain>
    </source>
</reference>
<dbReference type="Gene3D" id="3.40.50.1460">
    <property type="match status" value="1"/>
</dbReference>
<keyword evidence="2" id="KW-0175">Coiled coil</keyword>
<dbReference type="EMBL" id="LSRX01000891">
    <property type="protein sequence ID" value="OLP86946.1"/>
    <property type="molecule type" value="Genomic_DNA"/>
</dbReference>
<gene>
    <name evidence="5" type="ORF">AK812_SmicGene31899</name>
</gene>
<feature type="region of interest" description="Disordered" evidence="3">
    <location>
        <begin position="1"/>
        <end position="20"/>
    </location>
</feature>
<evidence type="ECO:0000259" key="4">
    <source>
        <dbReference type="Pfam" id="PF00656"/>
    </source>
</evidence>
<dbReference type="GO" id="GO:0005737">
    <property type="term" value="C:cytoplasm"/>
    <property type="evidence" value="ECO:0007669"/>
    <property type="project" value="TreeGrafter"/>
</dbReference>
<evidence type="ECO:0000256" key="1">
    <source>
        <dbReference type="ARBA" id="ARBA00009005"/>
    </source>
</evidence>
<dbReference type="InterPro" id="IPR011600">
    <property type="entry name" value="Pept_C14_caspase"/>
</dbReference>
<evidence type="ECO:0000256" key="3">
    <source>
        <dbReference type="SAM" id="MobiDB-lite"/>
    </source>
</evidence>
<dbReference type="PANTHER" id="PTHR48104">
    <property type="entry name" value="METACASPASE-4"/>
    <property type="match status" value="1"/>
</dbReference>
<sequence length="738" mass="83303">MLAVSGSVEPDGTEIHQNTSDMISEADARVDRAPYAKSTAQLAPVRKRQKWTWQLTMLSVCLACVSLQWIWDFAEDRGSRQEAKQKIERTQAALEAQSKKKSLRMEALETKSRHLASLEEERLWKMRRLDRTAMESEMKVGSREHRSEFFGVSVADALEEEALLQRFVQLKSELEEHQAVLEKLAEAQKKAPQKQVGGSVRPVSSSVRPFRFVRSLGRMLLDLRSSLDAAKSTAKGEARKTRQAEEQIDRQRQEVLAEALKSTLSEQKAEHEKFMKVSELRVRRAELALKQEAVAAACSVEKERLAELRREFEKVRAGSLQKIEDAKKELQQDVPVRIYKPMPRVVVLSDLCHSGDTGGDKHTEDAESRKSQLLKASKESREAEMKYEALQKDQKHLQVSQGNELYSKLQEVEQAESQKVNLEKEIVLVQQQAMGQFSGDLQAWAKEVQSLRVTAKVQSHEDELLHWKQASESPAIASQLQVQAAEGLLRQKESTLQDQLASKETLLQELEQQAQSEVRCLVDYAESSSTPSHRRPTRDNIIAELQWLTGNAKQGDNVLLYFSGYGAQQPDAEVDGLYQGYLVPADFADDLPEDLIPDITSEVERCCKTEAGLGNICNSDLRLLPVLGASAPPSIRSRGPPRFKKLKPPSEQATAQVKADRCRQEVPWKQRAWLHLACHSTSRKFSRLVQGVATWAFVKAMDGILQNLRRKYRWIQQTPVIQLSASANVQAKMVQGDV</sequence>
<keyword evidence="6" id="KW-1185">Reference proteome</keyword>
<feature type="domain" description="Peptidase C14 caspase" evidence="4">
    <location>
        <begin position="532"/>
        <end position="587"/>
    </location>
</feature>
<dbReference type="PANTHER" id="PTHR48104:SF30">
    <property type="entry name" value="METACASPASE-1"/>
    <property type="match status" value="1"/>
</dbReference>
<dbReference type="AlphaFoldDB" id="A0A1Q9CVJ4"/>
<dbReference type="InterPro" id="IPR050452">
    <property type="entry name" value="Metacaspase"/>
</dbReference>
<proteinExistence type="inferred from homology"/>
<evidence type="ECO:0000256" key="2">
    <source>
        <dbReference type="SAM" id="Coils"/>
    </source>
</evidence>
<evidence type="ECO:0000313" key="6">
    <source>
        <dbReference type="Proteomes" id="UP000186817"/>
    </source>
</evidence>
<accession>A0A1Q9CVJ4</accession>
<organism evidence="5 6">
    <name type="scientific">Symbiodinium microadriaticum</name>
    <name type="common">Dinoflagellate</name>
    <name type="synonym">Zooxanthella microadriatica</name>
    <dbReference type="NCBI Taxonomy" id="2951"/>
    <lineage>
        <taxon>Eukaryota</taxon>
        <taxon>Sar</taxon>
        <taxon>Alveolata</taxon>
        <taxon>Dinophyceae</taxon>
        <taxon>Suessiales</taxon>
        <taxon>Symbiodiniaceae</taxon>
        <taxon>Symbiodinium</taxon>
    </lineage>
</organism>
<feature type="coiled-coil region" evidence="2">
    <location>
        <begin position="160"/>
        <end position="190"/>
    </location>
</feature>
<feature type="region of interest" description="Disordered" evidence="3">
    <location>
        <begin position="353"/>
        <end position="378"/>
    </location>
</feature>
<dbReference type="Pfam" id="PF00656">
    <property type="entry name" value="Peptidase_C14"/>
    <property type="match status" value="1"/>
</dbReference>
<dbReference type="GO" id="GO:0006508">
    <property type="term" value="P:proteolysis"/>
    <property type="evidence" value="ECO:0007669"/>
    <property type="project" value="InterPro"/>
</dbReference>
<name>A0A1Q9CVJ4_SYMMI</name>
<comment type="similarity">
    <text evidence="1">Belongs to the peptidase C14B family.</text>
</comment>
<dbReference type="Proteomes" id="UP000186817">
    <property type="component" value="Unassembled WGS sequence"/>
</dbReference>
<protein>
    <recommendedName>
        <fullName evidence="4">Peptidase C14 caspase domain-containing protein</fullName>
    </recommendedName>
</protein>
<feature type="coiled-coil region" evidence="2">
    <location>
        <begin position="80"/>
        <end position="111"/>
    </location>
</feature>